<dbReference type="RefSeq" id="WP_246013606.1">
    <property type="nucleotide sequence ID" value="NZ_JAIENV010000070.1"/>
</dbReference>
<evidence type="ECO:0000313" key="3">
    <source>
        <dbReference type="Proteomes" id="UP000268285"/>
    </source>
</evidence>
<accession>A0A498QPZ0</accession>
<organism evidence="2 3">
    <name type="scientific">Mycobacterium pseudokansasii</name>
    <dbReference type="NCBI Taxonomy" id="2341080"/>
    <lineage>
        <taxon>Bacteria</taxon>
        <taxon>Bacillati</taxon>
        <taxon>Actinomycetota</taxon>
        <taxon>Actinomycetes</taxon>
        <taxon>Mycobacteriales</taxon>
        <taxon>Mycobacteriaceae</taxon>
        <taxon>Mycobacterium</taxon>
    </lineage>
</organism>
<keyword evidence="3" id="KW-1185">Reference proteome</keyword>
<protein>
    <submittedName>
        <fullName evidence="2">Uncharacterized protein</fullName>
    </submittedName>
</protein>
<proteinExistence type="predicted"/>
<sequence length="95" mass="10419">MGGPLAQLVAARTRSAGVVAACLQPRPWAKPLHPPTWQRFRRSIANTQTEEVACENFADLVCESGRACCEIFRSPLDRRNSKPPSTSLPSPLRCS</sequence>
<reference evidence="2 3" key="1">
    <citation type="submission" date="2018-09" db="EMBL/GenBank/DDBJ databases">
        <authorList>
            <person name="Tagini F."/>
        </authorList>
    </citation>
    <scope>NUCLEOTIDE SEQUENCE [LARGE SCALE GENOMIC DNA]</scope>
    <source>
        <strain evidence="2 3">MK142</strain>
    </source>
</reference>
<dbReference type="AlphaFoldDB" id="A0A498QPZ0"/>
<gene>
    <name evidence="2" type="ORF">LAUMK142_01193</name>
</gene>
<dbReference type="Proteomes" id="UP000268285">
    <property type="component" value="Unassembled WGS sequence"/>
</dbReference>
<feature type="region of interest" description="Disordered" evidence="1">
    <location>
        <begin position="76"/>
        <end position="95"/>
    </location>
</feature>
<feature type="compositionally biased region" description="Low complexity" evidence="1">
    <location>
        <begin position="82"/>
        <end position="95"/>
    </location>
</feature>
<name>A0A498QPZ0_9MYCO</name>
<evidence type="ECO:0000256" key="1">
    <source>
        <dbReference type="SAM" id="MobiDB-lite"/>
    </source>
</evidence>
<dbReference type="EMBL" id="UPHU01000001">
    <property type="protein sequence ID" value="VBA48214.1"/>
    <property type="molecule type" value="Genomic_DNA"/>
</dbReference>
<evidence type="ECO:0000313" key="2">
    <source>
        <dbReference type="EMBL" id="VBA48214.1"/>
    </source>
</evidence>